<proteinExistence type="predicted"/>
<dbReference type="Gene3D" id="2.60.120.620">
    <property type="entry name" value="q2cbj1_9rhob like domain"/>
    <property type="match status" value="1"/>
</dbReference>
<accession>A0ABP0PU29</accession>
<dbReference type="EMBL" id="CAXAMM010038618">
    <property type="protein sequence ID" value="CAK9079542.1"/>
    <property type="molecule type" value="Genomic_DNA"/>
</dbReference>
<dbReference type="Gene3D" id="1.25.40.10">
    <property type="entry name" value="Tetratricopeptide repeat domain"/>
    <property type="match status" value="1"/>
</dbReference>
<dbReference type="SUPFAM" id="SSF81901">
    <property type="entry name" value="HCP-like"/>
    <property type="match status" value="1"/>
</dbReference>
<organism evidence="1 2">
    <name type="scientific">Durusdinium trenchii</name>
    <dbReference type="NCBI Taxonomy" id="1381693"/>
    <lineage>
        <taxon>Eukaryota</taxon>
        <taxon>Sar</taxon>
        <taxon>Alveolata</taxon>
        <taxon>Dinophyceae</taxon>
        <taxon>Suessiales</taxon>
        <taxon>Symbiodiniaceae</taxon>
        <taxon>Durusdinium</taxon>
    </lineage>
</organism>
<comment type="caution">
    <text evidence="1">The sequence shown here is derived from an EMBL/GenBank/DDBJ whole genome shotgun (WGS) entry which is preliminary data.</text>
</comment>
<keyword evidence="2" id="KW-1185">Reference proteome</keyword>
<protein>
    <recommendedName>
        <fullName evidence="3">Fe2OG dioxygenase domain-containing protein</fullName>
    </recommendedName>
</protein>
<gene>
    <name evidence="1" type="ORF">SCF082_LOCUS37952</name>
</gene>
<name>A0ABP0PU29_9DINO</name>
<dbReference type="InterPro" id="IPR011990">
    <property type="entry name" value="TPR-like_helical_dom_sf"/>
</dbReference>
<evidence type="ECO:0000313" key="2">
    <source>
        <dbReference type="Proteomes" id="UP001642464"/>
    </source>
</evidence>
<evidence type="ECO:0008006" key="3">
    <source>
        <dbReference type="Google" id="ProtNLM"/>
    </source>
</evidence>
<evidence type="ECO:0000313" key="1">
    <source>
        <dbReference type="EMBL" id="CAK9079542.1"/>
    </source>
</evidence>
<reference evidence="1 2" key="1">
    <citation type="submission" date="2024-02" db="EMBL/GenBank/DDBJ databases">
        <authorList>
            <person name="Chen Y."/>
            <person name="Shah S."/>
            <person name="Dougan E. K."/>
            <person name="Thang M."/>
            <person name="Chan C."/>
        </authorList>
    </citation>
    <scope>NUCLEOTIDE SEQUENCE [LARGE SCALE GENOMIC DNA]</scope>
</reference>
<sequence>MAIALESGEPASHDPTGFGKLARPFAATARFGGQEGIFAMLNAKDPQPPLQWSINLCRNKPVKKWPCAKTDSIFRVGPTAPETAFGLERSARLNGLSRLARRHGRGPLLWVLRSQNIEENAQALRHLAAAESSGLFNQDADSVDGQPTDEIPLKKDGVLSHRAGMDTLQRAAKPIWDKAESYVQTKLRCHCFLCSSLLRRYGDAGIRTSIQAHFDEYAFATAIVSLDKLSDFSGGLVVQAQPAEHSRRLVELDLGDLVLHSYDLLHSVDVQGGTRHSLIMWFSTSRAACHKAQTPWKRKYARLGEPNAQYQYARSLIFNSGEAAQGWRWLAQAASKGQSTAQLNWGLRQMQEGRRARAQHWWRRAARQGVKEAAHNLGLSFLESGSFKSALRWLRRAAHMGDADAEALLGGCLDFHPPCVA</sequence>
<dbReference type="Proteomes" id="UP001642464">
    <property type="component" value="Unassembled WGS sequence"/>
</dbReference>